<protein>
    <submittedName>
        <fullName evidence="2">Uncharacterized protein</fullName>
    </submittedName>
</protein>
<evidence type="ECO:0000313" key="3">
    <source>
        <dbReference type="Proteomes" id="UP001254165"/>
    </source>
</evidence>
<name>A0ABU3NTE5_9CHLR</name>
<sequence length="104" mass="11725">MTRRAWQAPPGYYWKVVVDPTRTGDEPGMFYGGHFRWSDIVLPSGCRRAARHIPCPWPSGTVFENIRTGERVVIKRGRVVKEKGGKHGANRSCQGSNRSSGQRQ</sequence>
<proteinExistence type="predicted"/>
<comment type="caution">
    <text evidence="2">The sequence shown here is derived from an EMBL/GenBank/DDBJ whole genome shotgun (WGS) entry which is preliminary data.</text>
</comment>
<evidence type="ECO:0000313" key="2">
    <source>
        <dbReference type="EMBL" id="MDT8899493.1"/>
    </source>
</evidence>
<feature type="region of interest" description="Disordered" evidence="1">
    <location>
        <begin position="78"/>
        <end position="104"/>
    </location>
</feature>
<reference evidence="2 3" key="1">
    <citation type="submission" date="2023-07" db="EMBL/GenBank/DDBJ databases">
        <title>Novel species of Thermanaerothrix with wide hydrolytic capabilities.</title>
        <authorList>
            <person name="Zayulina K.S."/>
            <person name="Podosokorskaya O.A."/>
            <person name="Elcheninov A.G."/>
        </authorList>
    </citation>
    <scope>NUCLEOTIDE SEQUENCE [LARGE SCALE GENOMIC DNA]</scope>
    <source>
        <strain evidence="2 3">4228-RoL</strain>
    </source>
</reference>
<dbReference type="EMBL" id="JAUHMF010000006">
    <property type="protein sequence ID" value="MDT8899493.1"/>
    <property type="molecule type" value="Genomic_DNA"/>
</dbReference>
<dbReference type="RefSeq" id="WP_315626222.1">
    <property type="nucleotide sequence ID" value="NZ_JAUHMF010000006.1"/>
</dbReference>
<gene>
    <name evidence="2" type="ORF">QYE77_14610</name>
</gene>
<evidence type="ECO:0000256" key="1">
    <source>
        <dbReference type="SAM" id="MobiDB-lite"/>
    </source>
</evidence>
<accession>A0ABU3NTE5</accession>
<organism evidence="2 3">
    <name type="scientific">Thermanaerothrix solaris</name>
    <dbReference type="NCBI Taxonomy" id="3058434"/>
    <lineage>
        <taxon>Bacteria</taxon>
        <taxon>Bacillati</taxon>
        <taxon>Chloroflexota</taxon>
        <taxon>Anaerolineae</taxon>
        <taxon>Anaerolineales</taxon>
        <taxon>Anaerolineaceae</taxon>
        <taxon>Thermanaerothrix</taxon>
    </lineage>
</organism>
<dbReference type="Proteomes" id="UP001254165">
    <property type="component" value="Unassembled WGS sequence"/>
</dbReference>
<keyword evidence="3" id="KW-1185">Reference proteome</keyword>
<feature type="compositionally biased region" description="Polar residues" evidence="1">
    <location>
        <begin position="91"/>
        <end position="104"/>
    </location>
</feature>